<keyword evidence="3" id="KW-1185">Reference proteome</keyword>
<sequence>MPPRAPLPGPRHEKTPQGTAAGLHSCRRSGPCGVLPFSAPSLSTCCYKRTR</sequence>
<dbReference type="EMBL" id="NFEZ01000004">
    <property type="protein sequence ID" value="PLT44703.1"/>
    <property type="molecule type" value="Genomic_DNA"/>
</dbReference>
<reference evidence="2 3" key="1">
    <citation type="submission" date="2017-05" db="EMBL/GenBank/DDBJ databases">
        <title>Functional genome analysis of Paenibacillus pasadenensis strain R16: insights on endophytic life style and antifungal activity.</title>
        <authorList>
            <person name="Passera A."/>
            <person name="Marcolungo L."/>
            <person name="Casati P."/>
            <person name="Brasca M."/>
            <person name="Quaglino F."/>
            <person name="Delledonne M."/>
        </authorList>
    </citation>
    <scope>NUCLEOTIDE SEQUENCE [LARGE SCALE GENOMIC DNA]</scope>
    <source>
        <strain evidence="2 3">R16</strain>
    </source>
</reference>
<name>A0A2N5N306_9BACL</name>
<evidence type="ECO:0000313" key="3">
    <source>
        <dbReference type="Proteomes" id="UP000234789"/>
    </source>
</evidence>
<gene>
    <name evidence="2" type="ORF">B8V81_3134</name>
</gene>
<accession>A0A2N5N306</accession>
<dbReference type="Proteomes" id="UP000234789">
    <property type="component" value="Unassembled WGS sequence"/>
</dbReference>
<protein>
    <submittedName>
        <fullName evidence="2">Uncharacterized protein</fullName>
    </submittedName>
</protein>
<comment type="caution">
    <text evidence="2">The sequence shown here is derived from an EMBL/GenBank/DDBJ whole genome shotgun (WGS) entry which is preliminary data.</text>
</comment>
<evidence type="ECO:0000313" key="2">
    <source>
        <dbReference type="EMBL" id="PLT44703.1"/>
    </source>
</evidence>
<feature type="region of interest" description="Disordered" evidence="1">
    <location>
        <begin position="1"/>
        <end position="23"/>
    </location>
</feature>
<organism evidence="2 3">
    <name type="scientific">Paenibacillus pasadenensis</name>
    <dbReference type="NCBI Taxonomy" id="217090"/>
    <lineage>
        <taxon>Bacteria</taxon>
        <taxon>Bacillati</taxon>
        <taxon>Bacillota</taxon>
        <taxon>Bacilli</taxon>
        <taxon>Bacillales</taxon>
        <taxon>Paenibacillaceae</taxon>
        <taxon>Paenibacillus</taxon>
    </lineage>
</organism>
<evidence type="ECO:0000256" key="1">
    <source>
        <dbReference type="SAM" id="MobiDB-lite"/>
    </source>
</evidence>
<proteinExistence type="predicted"/>
<dbReference type="AlphaFoldDB" id="A0A2N5N306"/>